<name>A0A3B0YCD6_9ZZZZ</name>
<gene>
    <name evidence="1" type="ORF">MNBD_GAMMA10-3376</name>
</gene>
<dbReference type="PIRSF" id="PIRSF039032">
    <property type="entry name" value="HigB-2"/>
    <property type="match status" value="1"/>
</dbReference>
<dbReference type="EMBL" id="UOFJ01000203">
    <property type="protein sequence ID" value="VAW66036.1"/>
    <property type="molecule type" value="Genomic_DNA"/>
</dbReference>
<reference evidence="1" key="1">
    <citation type="submission" date="2018-06" db="EMBL/GenBank/DDBJ databases">
        <authorList>
            <person name="Zhirakovskaya E."/>
        </authorList>
    </citation>
    <scope>NUCLEOTIDE SEQUENCE</scope>
</reference>
<proteinExistence type="predicted"/>
<dbReference type="InterPro" id="IPR009387">
    <property type="entry name" value="HigB-2"/>
</dbReference>
<organism evidence="1">
    <name type="scientific">hydrothermal vent metagenome</name>
    <dbReference type="NCBI Taxonomy" id="652676"/>
    <lineage>
        <taxon>unclassified sequences</taxon>
        <taxon>metagenomes</taxon>
        <taxon>ecological metagenomes</taxon>
    </lineage>
</organism>
<dbReference type="AlphaFoldDB" id="A0A3B0YCD6"/>
<evidence type="ECO:0000313" key="1">
    <source>
        <dbReference type="EMBL" id="VAW66036.1"/>
    </source>
</evidence>
<protein>
    <recommendedName>
        <fullName evidence="2">RelE-like translational repressor toxin</fullName>
    </recommendedName>
</protein>
<sequence length="114" mass="13501">MKLVFFETPVFTRLLPEYLDDKEYRALQLALLENPELGDLMPGTGGFRKMRWKDPRRGRGKRGGLRVIYYHLTTDHRVWFFSLYDKDEAPDLSADEKKLLKQAIQKELAARREK</sequence>
<evidence type="ECO:0008006" key="2">
    <source>
        <dbReference type="Google" id="ProtNLM"/>
    </source>
</evidence>
<accession>A0A3B0YCD6</accession>